<dbReference type="Pfam" id="PF00753">
    <property type="entry name" value="Lactamase_B"/>
    <property type="match status" value="1"/>
</dbReference>
<dbReference type="GO" id="GO:0016787">
    <property type="term" value="F:hydrolase activity"/>
    <property type="evidence" value="ECO:0007669"/>
    <property type="project" value="UniProtKB-KW"/>
</dbReference>
<keyword evidence="7" id="KW-1185">Reference proteome</keyword>
<dbReference type="PANTHER" id="PTHR46233:SF3">
    <property type="entry name" value="HYDROXYACYLGLUTATHIONE HYDROLASE GLOC"/>
    <property type="match status" value="1"/>
</dbReference>
<evidence type="ECO:0000313" key="7">
    <source>
        <dbReference type="Proteomes" id="UP000182360"/>
    </source>
</evidence>
<dbReference type="EMBL" id="FOFU01000007">
    <property type="protein sequence ID" value="SEQ63497.1"/>
    <property type="molecule type" value="Genomic_DNA"/>
</dbReference>
<sequence>MAQNLKIKTFVNQRAFSCNVYVCSAGECSFIVDLGYYDSEIENYLKTIPPVKFVLQTHGHFDHIMGVNAFAEKNPGVEYYCFNDEIEVITNSRKNGSILAGTFYQPKVNFKTLSEGKINLFGFDIDVIHTPGHTAGSCMFSLENEKVVFTGDTLIETSIGRTDLPTGNENDIYNSLKKIKALTFSDDTEFYFGHGAPFKYVELIKYNSFLS</sequence>
<feature type="domain" description="Metallo-beta-lactamase" evidence="5">
    <location>
        <begin position="17"/>
        <end position="194"/>
    </location>
</feature>
<dbReference type="GO" id="GO:0046872">
    <property type="term" value="F:metal ion binding"/>
    <property type="evidence" value="ECO:0007669"/>
    <property type="project" value="UniProtKB-KW"/>
</dbReference>
<reference evidence="6 7" key="1">
    <citation type="submission" date="2016-10" db="EMBL/GenBank/DDBJ databases">
        <authorList>
            <person name="de Groot N.N."/>
        </authorList>
    </citation>
    <scope>NUCLEOTIDE SEQUENCE [LARGE SCALE GENOMIC DNA]</scope>
    <source>
        <strain evidence="6 7">B25</strain>
    </source>
</reference>
<dbReference type="AlphaFoldDB" id="A0A1H9HMF6"/>
<protein>
    <submittedName>
        <fullName evidence="6">Glyoxylase, beta-lactamase superfamily II</fullName>
    </submittedName>
</protein>
<organism evidence="6 7">
    <name type="scientific">Treponema bryantii</name>
    <dbReference type="NCBI Taxonomy" id="163"/>
    <lineage>
        <taxon>Bacteria</taxon>
        <taxon>Pseudomonadati</taxon>
        <taxon>Spirochaetota</taxon>
        <taxon>Spirochaetia</taxon>
        <taxon>Spirochaetales</taxon>
        <taxon>Treponemataceae</taxon>
        <taxon>Treponema</taxon>
    </lineage>
</organism>
<evidence type="ECO:0000256" key="1">
    <source>
        <dbReference type="ARBA" id="ARBA00001947"/>
    </source>
</evidence>
<dbReference type="InterPro" id="IPR036866">
    <property type="entry name" value="RibonucZ/Hydroxyglut_hydro"/>
</dbReference>
<proteinExistence type="predicted"/>
<evidence type="ECO:0000256" key="4">
    <source>
        <dbReference type="ARBA" id="ARBA00022833"/>
    </source>
</evidence>
<dbReference type="PANTHER" id="PTHR46233">
    <property type="entry name" value="HYDROXYACYLGLUTATHIONE HYDROLASE GLOC"/>
    <property type="match status" value="1"/>
</dbReference>
<evidence type="ECO:0000259" key="5">
    <source>
        <dbReference type="SMART" id="SM00849"/>
    </source>
</evidence>
<evidence type="ECO:0000256" key="3">
    <source>
        <dbReference type="ARBA" id="ARBA00022801"/>
    </source>
</evidence>
<keyword evidence="4" id="KW-0862">Zinc</keyword>
<keyword evidence="3" id="KW-0378">Hydrolase</keyword>
<keyword evidence="2" id="KW-0479">Metal-binding</keyword>
<dbReference type="InterPro" id="IPR001279">
    <property type="entry name" value="Metallo-B-lactamas"/>
</dbReference>
<dbReference type="RefSeq" id="WP_074644429.1">
    <property type="nucleotide sequence ID" value="NZ_FOFU01000007.1"/>
</dbReference>
<name>A0A1H9HMF6_9SPIR</name>
<dbReference type="Gene3D" id="3.60.15.10">
    <property type="entry name" value="Ribonuclease Z/Hydroxyacylglutathione hydrolase-like"/>
    <property type="match status" value="1"/>
</dbReference>
<dbReference type="InterPro" id="IPR051453">
    <property type="entry name" value="MBL_Glyoxalase_II"/>
</dbReference>
<dbReference type="SUPFAM" id="SSF56281">
    <property type="entry name" value="Metallo-hydrolase/oxidoreductase"/>
    <property type="match status" value="1"/>
</dbReference>
<dbReference type="Proteomes" id="UP000182360">
    <property type="component" value="Unassembled WGS sequence"/>
</dbReference>
<evidence type="ECO:0000256" key="2">
    <source>
        <dbReference type="ARBA" id="ARBA00022723"/>
    </source>
</evidence>
<dbReference type="SMART" id="SM00849">
    <property type="entry name" value="Lactamase_B"/>
    <property type="match status" value="1"/>
</dbReference>
<dbReference type="CDD" id="cd06262">
    <property type="entry name" value="metallo-hydrolase-like_MBL-fold"/>
    <property type="match status" value="1"/>
</dbReference>
<gene>
    <name evidence="6" type="ORF">SAMN04487977_10771</name>
</gene>
<dbReference type="OrthoDB" id="9802248at2"/>
<evidence type="ECO:0000313" key="6">
    <source>
        <dbReference type="EMBL" id="SEQ63497.1"/>
    </source>
</evidence>
<accession>A0A1H9HMF6</accession>
<comment type="cofactor">
    <cofactor evidence="1">
        <name>Zn(2+)</name>
        <dbReference type="ChEBI" id="CHEBI:29105"/>
    </cofactor>
</comment>